<evidence type="ECO:0000313" key="2">
    <source>
        <dbReference type="Proteomes" id="UP000887577"/>
    </source>
</evidence>
<dbReference type="InterPro" id="IPR012337">
    <property type="entry name" value="RNaseH-like_sf"/>
</dbReference>
<sequence length="104" mass="11718">MPKPIFKEFDTSSKQLNEWKQALNESKGIKTIVLVIDNNKESHPIVKLAEALTGVQTQHLVFDTAFKVARGRPQTLENIVHKLNIKAGGINHLVDFGRNLYVLI</sequence>
<organism evidence="2 3">
    <name type="scientific">Panagrolaimus superbus</name>
    <dbReference type="NCBI Taxonomy" id="310955"/>
    <lineage>
        <taxon>Eukaryota</taxon>
        <taxon>Metazoa</taxon>
        <taxon>Ecdysozoa</taxon>
        <taxon>Nematoda</taxon>
        <taxon>Chromadorea</taxon>
        <taxon>Rhabditida</taxon>
        <taxon>Tylenchina</taxon>
        <taxon>Panagrolaimomorpha</taxon>
        <taxon>Panagrolaimoidea</taxon>
        <taxon>Panagrolaimidae</taxon>
        <taxon>Panagrolaimus</taxon>
    </lineage>
</organism>
<accession>A0A914YA14</accession>
<evidence type="ECO:0000259" key="1">
    <source>
        <dbReference type="Pfam" id="PF02171"/>
    </source>
</evidence>
<proteinExistence type="predicted"/>
<dbReference type="GO" id="GO:0003676">
    <property type="term" value="F:nucleic acid binding"/>
    <property type="evidence" value="ECO:0007669"/>
    <property type="project" value="InterPro"/>
</dbReference>
<dbReference type="SUPFAM" id="SSF53098">
    <property type="entry name" value="Ribonuclease H-like"/>
    <property type="match status" value="1"/>
</dbReference>
<keyword evidence="2" id="KW-1185">Reference proteome</keyword>
<reference evidence="3" key="1">
    <citation type="submission" date="2022-11" db="UniProtKB">
        <authorList>
            <consortium name="WormBaseParasite"/>
        </authorList>
    </citation>
    <scope>IDENTIFICATION</scope>
</reference>
<dbReference type="Pfam" id="PF02171">
    <property type="entry name" value="Piwi"/>
    <property type="match status" value="1"/>
</dbReference>
<dbReference type="Gene3D" id="3.40.50.2300">
    <property type="match status" value="1"/>
</dbReference>
<protein>
    <submittedName>
        <fullName evidence="3">Piwi domain-containing protein</fullName>
    </submittedName>
</protein>
<evidence type="ECO:0000313" key="3">
    <source>
        <dbReference type="WBParaSite" id="PSU_v2.g16120.t1"/>
    </source>
</evidence>
<feature type="domain" description="Piwi" evidence="1">
    <location>
        <begin position="32"/>
        <end position="93"/>
    </location>
</feature>
<name>A0A914YA14_9BILA</name>
<dbReference type="WBParaSite" id="PSU_v2.g16120.t1">
    <property type="protein sequence ID" value="PSU_v2.g16120.t1"/>
    <property type="gene ID" value="PSU_v2.g16120"/>
</dbReference>
<dbReference type="Proteomes" id="UP000887577">
    <property type="component" value="Unplaced"/>
</dbReference>
<dbReference type="AlphaFoldDB" id="A0A914YA14"/>
<dbReference type="InterPro" id="IPR003165">
    <property type="entry name" value="Piwi"/>
</dbReference>